<dbReference type="InterPro" id="IPR009053">
    <property type="entry name" value="Prefoldin"/>
</dbReference>
<dbReference type="SUPFAM" id="SSF46579">
    <property type="entry name" value="Prefoldin"/>
    <property type="match status" value="1"/>
</dbReference>
<sequence>MAKKQAVGRPQPLELTPVEALLQMKQELDEDIEYMGQSIQTLKVVMDKCFTSGDCLSKLGKEYDGKEVLVPLSGSVYVPGYLVGGGKATIGIGTGYFVERDVKDAGDIFKRKEKLVQDQIDKVQKAAQEKVRLRDAVTETVQEKMMTLMAAPKNAPGAPPQVN</sequence>
<dbReference type="RefSeq" id="XP_003738133.1">
    <property type="nucleotide sequence ID" value="XM_003738085.1"/>
</dbReference>
<dbReference type="InterPro" id="IPR011599">
    <property type="entry name" value="PFD_alpha_archaea"/>
</dbReference>
<dbReference type="PANTHER" id="PTHR12674">
    <property type="entry name" value="PREFOLDIN SUBUNIT 5"/>
    <property type="match status" value="1"/>
</dbReference>
<dbReference type="GeneID" id="100909051"/>
<accession>A0AAJ6VVD9</accession>
<dbReference type="GO" id="GO:1990113">
    <property type="term" value="P:RNA polymerase I assembly"/>
    <property type="evidence" value="ECO:0007669"/>
    <property type="project" value="TreeGrafter"/>
</dbReference>
<dbReference type="InterPro" id="IPR004127">
    <property type="entry name" value="Prefoldin_subunit_alpha"/>
</dbReference>
<dbReference type="GO" id="GO:0051082">
    <property type="term" value="F:unfolded protein binding"/>
    <property type="evidence" value="ECO:0007669"/>
    <property type="project" value="InterPro"/>
</dbReference>
<dbReference type="KEGG" id="goe:100909051"/>
<evidence type="ECO:0000256" key="1">
    <source>
        <dbReference type="ARBA" id="ARBA00010048"/>
    </source>
</evidence>
<gene>
    <name evidence="3" type="primary">LOC100909051</name>
</gene>
<dbReference type="GO" id="GO:0016272">
    <property type="term" value="C:prefoldin complex"/>
    <property type="evidence" value="ECO:0007669"/>
    <property type="project" value="InterPro"/>
</dbReference>
<dbReference type="GO" id="GO:0006457">
    <property type="term" value="P:protein folding"/>
    <property type="evidence" value="ECO:0007669"/>
    <property type="project" value="InterPro"/>
</dbReference>
<dbReference type="GO" id="GO:1990114">
    <property type="term" value="P:RNA polymerase II core complex assembly"/>
    <property type="evidence" value="ECO:0007669"/>
    <property type="project" value="TreeGrafter"/>
</dbReference>
<dbReference type="Pfam" id="PF02996">
    <property type="entry name" value="Prefoldin"/>
    <property type="match status" value="1"/>
</dbReference>
<dbReference type="AlphaFoldDB" id="A0AAJ6VVD9"/>
<dbReference type="PANTHER" id="PTHR12674:SF2">
    <property type="entry name" value="PREFOLDIN SUBUNIT 5"/>
    <property type="match status" value="1"/>
</dbReference>
<dbReference type="CDD" id="cd23157">
    <property type="entry name" value="Prefoldin_5"/>
    <property type="match status" value="1"/>
</dbReference>
<dbReference type="GO" id="GO:1990115">
    <property type="term" value="P:RNA polymerase III assembly"/>
    <property type="evidence" value="ECO:0007669"/>
    <property type="project" value="TreeGrafter"/>
</dbReference>
<dbReference type="CTD" id="5204"/>
<proteinExistence type="inferred from homology"/>
<keyword evidence="2" id="KW-1185">Reference proteome</keyword>
<comment type="similarity">
    <text evidence="1">Belongs to the prefoldin subunit alpha family.</text>
</comment>
<dbReference type="Gene3D" id="1.10.287.370">
    <property type="match status" value="1"/>
</dbReference>
<organism evidence="2 3">
    <name type="scientific">Galendromus occidentalis</name>
    <name type="common">western predatory mite</name>
    <dbReference type="NCBI Taxonomy" id="34638"/>
    <lineage>
        <taxon>Eukaryota</taxon>
        <taxon>Metazoa</taxon>
        <taxon>Ecdysozoa</taxon>
        <taxon>Arthropoda</taxon>
        <taxon>Chelicerata</taxon>
        <taxon>Arachnida</taxon>
        <taxon>Acari</taxon>
        <taxon>Parasitiformes</taxon>
        <taxon>Mesostigmata</taxon>
        <taxon>Gamasina</taxon>
        <taxon>Phytoseioidea</taxon>
        <taxon>Phytoseiidae</taxon>
        <taxon>Typhlodrominae</taxon>
        <taxon>Galendromus</taxon>
    </lineage>
</organism>
<evidence type="ECO:0000313" key="2">
    <source>
        <dbReference type="Proteomes" id="UP000694867"/>
    </source>
</evidence>
<reference evidence="3" key="1">
    <citation type="submission" date="2025-08" db="UniProtKB">
        <authorList>
            <consortium name="RefSeq"/>
        </authorList>
    </citation>
    <scope>IDENTIFICATION</scope>
</reference>
<dbReference type="NCBIfam" id="TIGR00293">
    <property type="entry name" value="prefoldin subunit alpha"/>
    <property type="match status" value="1"/>
</dbReference>
<dbReference type="Proteomes" id="UP000694867">
    <property type="component" value="Unplaced"/>
</dbReference>
<dbReference type="GO" id="GO:0005737">
    <property type="term" value="C:cytoplasm"/>
    <property type="evidence" value="ECO:0007669"/>
    <property type="project" value="TreeGrafter"/>
</dbReference>
<name>A0AAJ6VVD9_9ACAR</name>
<protein>
    <submittedName>
        <fullName evidence="3">Prefoldin subunit 5</fullName>
    </submittedName>
</protein>
<evidence type="ECO:0000313" key="3">
    <source>
        <dbReference type="RefSeq" id="XP_003738133.1"/>
    </source>
</evidence>